<dbReference type="InterPro" id="IPR021335">
    <property type="entry name" value="DUF2948"/>
</dbReference>
<keyword evidence="2" id="KW-1185">Reference proteome</keyword>
<dbReference type="Pfam" id="PF11164">
    <property type="entry name" value="DUF2948"/>
    <property type="match status" value="1"/>
</dbReference>
<dbReference type="EMBL" id="JBHUIP010000014">
    <property type="protein sequence ID" value="MFD2264951.1"/>
    <property type="molecule type" value="Genomic_DNA"/>
</dbReference>
<organism evidence="1 2">
    <name type="scientific">Lacibacterium aquatile</name>
    <dbReference type="NCBI Taxonomy" id="1168082"/>
    <lineage>
        <taxon>Bacteria</taxon>
        <taxon>Pseudomonadati</taxon>
        <taxon>Pseudomonadota</taxon>
        <taxon>Alphaproteobacteria</taxon>
        <taxon>Rhodospirillales</taxon>
        <taxon>Rhodospirillaceae</taxon>
    </lineage>
</organism>
<accession>A0ABW5DZV6</accession>
<sequence length="135" mass="14749">MLRLKATSAEDCAVLGALLQDALIPLSDIAFDPAEKRFMAVANRFRWEDAAAKERIHSGFEVNGVTSLRRRDLDVSDRGQFLNLLTVAHTPEAVTLTFSGGAVLQLLGQDLELRLTDFGTPWPCESVPNHEGEGA</sequence>
<comment type="caution">
    <text evidence="1">The sequence shown here is derived from an EMBL/GenBank/DDBJ whole genome shotgun (WGS) entry which is preliminary data.</text>
</comment>
<gene>
    <name evidence="1" type="ORF">ACFSM5_18745</name>
</gene>
<proteinExistence type="predicted"/>
<evidence type="ECO:0000313" key="1">
    <source>
        <dbReference type="EMBL" id="MFD2264951.1"/>
    </source>
</evidence>
<reference evidence="2" key="1">
    <citation type="journal article" date="2019" name="Int. J. Syst. Evol. Microbiol.">
        <title>The Global Catalogue of Microorganisms (GCM) 10K type strain sequencing project: providing services to taxonomists for standard genome sequencing and annotation.</title>
        <authorList>
            <consortium name="The Broad Institute Genomics Platform"/>
            <consortium name="The Broad Institute Genome Sequencing Center for Infectious Disease"/>
            <person name="Wu L."/>
            <person name="Ma J."/>
        </authorList>
    </citation>
    <scope>NUCLEOTIDE SEQUENCE [LARGE SCALE GENOMIC DNA]</scope>
    <source>
        <strain evidence="2">CGMCC 1.19062</strain>
    </source>
</reference>
<dbReference type="Proteomes" id="UP001597295">
    <property type="component" value="Unassembled WGS sequence"/>
</dbReference>
<evidence type="ECO:0000313" key="2">
    <source>
        <dbReference type="Proteomes" id="UP001597295"/>
    </source>
</evidence>
<dbReference type="RefSeq" id="WP_379878102.1">
    <property type="nucleotide sequence ID" value="NZ_JBHUIP010000014.1"/>
</dbReference>
<protein>
    <submittedName>
        <fullName evidence="1">DUF2948 family protein</fullName>
    </submittedName>
</protein>
<name>A0ABW5DZV6_9PROT</name>